<evidence type="ECO:0000313" key="5">
    <source>
        <dbReference type="Proteomes" id="UP000188836"/>
    </source>
</evidence>
<dbReference type="PROSITE" id="PS51186">
    <property type="entry name" value="GNAT"/>
    <property type="match status" value="1"/>
</dbReference>
<evidence type="ECO:0000256" key="2">
    <source>
        <dbReference type="ARBA" id="ARBA00023315"/>
    </source>
</evidence>
<organism evidence="4 5">
    <name type="scientific">Nocardia donostiensis</name>
    <dbReference type="NCBI Taxonomy" id="1538463"/>
    <lineage>
        <taxon>Bacteria</taxon>
        <taxon>Bacillati</taxon>
        <taxon>Actinomycetota</taxon>
        <taxon>Actinomycetes</taxon>
        <taxon>Mycobacteriales</taxon>
        <taxon>Nocardiaceae</taxon>
        <taxon>Nocardia</taxon>
    </lineage>
</organism>
<dbReference type="AlphaFoldDB" id="A0A1W0BKY5"/>
<dbReference type="InterPro" id="IPR000182">
    <property type="entry name" value="GNAT_dom"/>
</dbReference>
<dbReference type="Pfam" id="PF00583">
    <property type="entry name" value="Acetyltransf_1"/>
    <property type="match status" value="1"/>
</dbReference>
<dbReference type="PANTHER" id="PTHR43800:SF1">
    <property type="entry name" value="PEPTIDYL-LYSINE N-ACETYLTRANSFERASE YJAB"/>
    <property type="match status" value="1"/>
</dbReference>
<name>A0A1W0BKY5_9NOCA</name>
<keyword evidence="1 4" id="KW-0808">Transferase</keyword>
<dbReference type="Gene3D" id="3.40.630.30">
    <property type="match status" value="1"/>
</dbReference>
<dbReference type="STRING" id="1538463.B0T36_03310"/>
<evidence type="ECO:0000256" key="1">
    <source>
        <dbReference type="ARBA" id="ARBA00022679"/>
    </source>
</evidence>
<sequence length="167" mass="18472">MIRSAATADIPILRELERAAGKPFADIGMTAVAEDEPPSADTLREFVEAGRAWVWIAAGTPVAYLIAAVVDGNAHIEQVSVHPAHRGERIGRRLIDHAMNWTRDKGLPAITLTTFTEVPWNGPYYETLGFRYLDIAEETPGLRAIRAAEDAHGLDHWPRACMRAEVY</sequence>
<gene>
    <name evidence="4" type="ORF">B0T46_22390</name>
</gene>
<comment type="caution">
    <text evidence="4">The sequence shown here is derived from an EMBL/GenBank/DDBJ whole genome shotgun (WGS) entry which is preliminary data.</text>
</comment>
<keyword evidence="2" id="KW-0012">Acyltransferase</keyword>
<dbReference type="OrthoDB" id="572496at2"/>
<dbReference type="RefSeq" id="WP_077120637.1">
    <property type="nucleotide sequence ID" value="NZ_LOKT01000002.1"/>
</dbReference>
<dbReference type="GO" id="GO:0016747">
    <property type="term" value="F:acyltransferase activity, transferring groups other than amino-acyl groups"/>
    <property type="evidence" value="ECO:0007669"/>
    <property type="project" value="InterPro"/>
</dbReference>
<dbReference type="SUPFAM" id="SSF55729">
    <property type="entry name" value="Acyl-CoA N-acyltransferases (Nat)"/>
    <property type="match status" value="1"/>
</dbReference>
<dbReference type="EMBL" id="MUMY01000023">
    <property type="protein sequence ID" value="ONM46535.1"/>
    <property type="molecule type" value="Genomic_DNA"/>
</dbReference>
<proteinExistence type="predicted"/>
<dbReference type="PANTHER" id="PTHR43800">
    <property type="entry name" value="PEPTIDYL-LYSINE N-ACETYLTRANSFERASE YJAB"/>
    <property type="match status" value="1"/>
</dbReference>
<keyword evidence="5" id="KW-1185">Reference proteome</keyword>
<evidence type="ECO:0000313" key="4">
    <source>
        <dbReference type="EMBL" id="ONM46535.1"/>
    </source>
</evidence>
<dbReference type="CDD" id="cd04301">
    <property type="entry name" value="NAT_SF"/>
    <property type="match status" value="1"/>
</dbReference>
<dbReference type="InterPro" id="IPR016181">
    <property type="entry name" value="Acyl_CoA_acyltransferase"/>
</dbReference>
<reference evidence="4 5" key="1">
    <citation type="journal article" date="2016" name="Antonie Van Leeuwenhoek">
        <title>Nocardia donostiensis sp. nov., isolated from human respiratory specimens.</title>
        <authorList>
            <person name="Ercibengoa M."/>
            <person name="Bell M."/>
            <person name="Marimon J.M."/>
            <person name="Humrighouse B."/>
            <person name="Klenk H.P."/>
            <person name="Potter G."/>
            <person name="Perez-Trallero E."/>
        </authorList>
    </citation>
    <scope>NUCLEOTIDE SEQUENCE [LARGE SCALE GENOMIC DNA]</scope>
    <source>
        <strain evidence="4 5">X1655</strain>
    </source>
</reference>
<feature type="domain" description="N-acetyltransferase" evidence="3">
    <location>
        <begin position="1"/>
        <end position="152"/>
    </location>
</feature>
<accession>A0A1W0BKY5</accession>
<protein>
    <submittedName>
        <fullName evidence="4">GNAT family N-acetyltransferase</fullName>
    </submittedName>
</protein>
<dbReference type="Proteomes" id="UP000188836">
    <property type="component" value="Unassembled WGS sequence"/>
</dbReference>
<evidence type="ECO:0000259" key="3">
    <source>
        <dbReference type="PROSITE" id="PS51186"/>
    </source>
</evidence>